<dbReference type="PANTHER" id="PTHR32022">
    <property type="entry name" value="D-GLUTAMATE CYCLASE, MITOCHONDRIAL"/>
    <property type="match status" value="1"/>
</dbReference>
<organism evidence="2 3">
    <name type="scientific">Rangifer tarandus platyrhynchus</name>
    <name type="common">Svalbard reindeer</name>
    <dbReference type="NCBI Taxonomy" id="3082113"/>
    <lineage>
        <taxon>Eukaryota</taxon>
        <taxon>Metazoa</taxon>
        <taxon>Chordata</taxon>
        <taxon>Craniata</taxon>
        <taxon>Vertebrata</taxon>
        <taxon>Euteleostomi</taxon>
        <taxon>Mammalia</taxon>
        <taxon>Eutheria</taxon>
        <taxon>Laurasiatheria</taxon>
        <taxon>Artiodactyla</taxon>
        <taxon>Ruminantia</taxon>
        <taxon>Pecora</taxon>
        <taxon>Cervidae</taxon>
        <taxon>Odocoileinae</taxon>
        <taxon>Rangifer</taxon>
    </lineage>
</organism>
<evidence type="ECO:0000313" key="2">
    <source>
        <dbReference type="EMBL" id="CAI9158022.1"/>
    </source>
</evidence>
<proteinExistence type="predicted"/>
<dbReference type="Pfam" id="PF14336">
    <property type="entry name" value="GLUCM-like_C"/>
    <property type="match status" value="1"/>
</dbReference>
<accession>A0ABN8YBV4</accession>
<reference evidence="2" key="1">
    <citation type="submission" date="2023-04" db="EMBL/GenBank/DDBJ databases">
        <authorList>
            <consortium name="ELIXIR-Norway"/>
        </authorList>
    </citation>
    <scope>NUCLEOTIDE SEQUENCE [LARGE SCALE GENOMIC DNA]</scope>
</reference>
<name>A0ABN8YBV4_RANTA</name>
<gene>
    <name evidence="2" type="ORF">MRATA1EN1_LOCUS6984</name>
</gene>
<dbReference type="PANTHER" id="PTHR32022:SF10">
    <property type="entry name" value="D-GLUTAMATE CYCLASE, MITOCHONDRIAL"/>
    <property type="match status" value="1"/>
</dbReference>
<evidence type="ECO:0000259" key="1">
    <source>
        <dbReference type="Pfam" id="PF14336"/>
    </source>
</evidence>
<keyword evidence="3" id="KW-1185">Reference proteome</keyword>
<feature type="domain" description="D-glutamate cyclase-like C-terminal" evidence="1">
    <location>
        <begin position="50"/>
        <end position="129"/>
    </location>
</feature>
<sequence>MNPLLVSKERYMFDGDEGPVESRVVKPAGEFDRPGQAPRTQAEPTMAVGRLVSCPGELLRASQARSHVHSVLLTTGFPVYFNYQPPDRLPGAVALAAILQALEKRASMVFDQRALSLHKKLVDEAAEQGEAPKIQEEAGEAGCWRSEATDFVDPSLGLRIPGPSCGCPAPCSAHYPSPGCSFLSSIPSTPRFLSSTGSCLVVESHSSENEDTHLPLTTWALSFSETPWSEESKGTDGTDLRSEQDEFKMLKGRDRNRQDTNAVLLLSFVQWAVVNLENCSEKIPQGVDLRRLVIHNDHKEEKLPGILVQHGVWNRLSGTLGTEVYRLLFHGTHAQMTQKLMGITLP</sequence>
<dbReference type="InterPro" id="IPR025504">
    <property type="entry name" value="GLUCM_C"/>
</dbReference>
<dbReference type="EMBL" id="OX459952">
    <property type="protein sequence ID" value="CAI9158022.1"/>
    <property type="molecule type" value="Genomic_DNA"/>
</dbReference>
<protein>
    <recommendedName>
        <fullName evidence="1">D-glutamate cyclase-like C-terminal domain-containing protein</fullName>
    </recommendedName>
</protein>
<dbReference type="Proteomes" id="UP001176941">
    <property type="component" value="Chromosome 16"/>
</dbReference>
<evidence type="ECO:0000313" key="3">
    <source>
        <dbReference type="Proteomes" id="UP001176941"/>
    </source>
</evidence>